<organism evidence="2 3">
    <name type="scientific">Calocera viscosa (strain TUFC12733)</name>
    <dbReference type="NCBI Taxonomy" id="1330018"/>
    <lineage>
        <taxon>Eukaryota</taxon>
        <taxon>Fungi</taxon>
        <taxon>Dikarya</taxon>
        <taxon>Basidiomycota</taxon>
        <taxon>Agaricomycotina</taxon>
        <taxon>Dacrymycetes</taxon>
        <taxon>Dacrymycetales</taxon>
        <taxon>Dacrymycetaceae</taxon>
        <taxon>Calocera</taxon>
    </lineage>
</organism>
<dbReference type="GO" id="GO:0004525">
    <property type="term" value="F:ribonuclease III activity"/>
    <property type="evidence" value="ECO:0007669"/>
    <property type="project" value="InterPro"/>
</dbReference>
<dbReference type="CDD" id="cd00593">
    <property type="entry name" value="RIBOc"/>
    <property type="match status" value="1"/>
</dbReference>
<dbReference type="Proteomes" id="UP000076738">
    <property type="component" value="Unassembled WGS sequence"/>
</dbReference>
<reference evidence="2 3" key="1">
    <citation type="journal article" date="2016" name="Mol. Biol. Evol.">
        <title>Comparative Genomics of Early-Diverging Mushroom-Forming Fungi Provides Insights into the Origins of Lignocellulose Decay Capabilities.</title>
        <authorList>
            <person name="Nagy L.G."/>
            <person name="Riley R."/>
            <person name="Tritt A."/>
            <person name="Adam C."/>
            <person name="Daum C."/>
            <person name="Floudas D."/>
            <person name="Sun H."/>
            <person name="Yadav J.S."/>
            <person name="Pangilinan J."/>
            <person name="Larsson K.H."/>
            <person name="Matsuura K."/>
            <person name="Barry K."/>
            <person name="Labutti K."/>
            <person name="Kuo R."/>
            <person name="Ohm R.A."/>
            <person name="Bhattacharya S.S."/>
            <person name="Shirouzu T."/>
            <person name="Yoshinaga Y."/>
            <person name="Martin F.M."/>
            <person name="Grigoriev I.V."/>
            <person name="Hibbett D.S."/>
        </authorList>
    </citation>
    <scope>NUCLEOTIDE SEQUENCE [LARGE SCALE GENOMIC DNA]</scope>
    <source>
        <strain evidence="2 3">TUFC12733</strain>
    </source>
</reference>
<dbReference type="SMART" id="SM00535">
    <property type="entry name" value="RIBOc"/>
    <property type="match status" value="1"/>
</dbReference>
<feature type="domain" description="RNase III" evidence="1">
    <location>
        <begin position="65"/>
        <end position="162"/>
    </location>
</feature>
<keyword evidence="3" id="KW-1185">Reference proteome</keyword>
<gene>
    <name evidence="2" type="ORF">CALVIDRAFT_279744</name>
</gene>
<dbReference type="InterPro" id="IPR000999">
    <property type="entry name" value="RNase_III_dom"/>
</dbReference>
<dbReference type="STRING" id="1330018.A0A167R4U6"/>
<dbReference type="GO" id="GO:0006396">
    <property type="term" value="P:RNA processing"/>
    <property type="evidence" value="ECO:0007669"/>
    <property type="project" value="InterPro"/>
</dbReference>
<name>A0A167R4U6_CALVF</name>
<dbReference type="SUPFAM" id="SSF69065">
    <property type="entry name" value="RNase III domain-like"/>
    <property type="match status" value="1"/>
</dbReference>
<protein>
    <recommendedName>
        <fullName evidence="1">RNase III domain-containing protein</fullName>
    </recommendedName>
</protein>
<evidence type="ECO:0000313" key="2">
    <source>
        <dbReference type="EMBL" id="KZP00558.1"/>
    </source>
</evidence>
<dbReference type="PROSITE" id="PS50142">
    <property type="entry name" value="RNASE_3_2"/>
    <property type="match status" value="1"/>
</dbReference>
<dbReference type="OrthoDB" id="2392202at2759"/>
<sequence length="182" mass="20339">MSAVYLAPAPNGQRIKGRNPGLRTRQALPRTVPRPFLRALRVRSMATAAPLPPIMDANRRAKVFNHKGLADDNTRLALLGAALLVTIATLYKLAQYDHGATGQVTSERSLLVRQEAMASYAVHYSLQNHLRARENVEHVQNTPSAQATLFEAYVAAVFVESNFNFAFVRDWLFSLWNLRTPQ</sequence>
<accession>A0A167R4U6</accession>
<dbReference type="EMBL" id="KV417269">
    <property type="protein sequence ID" value="KZP00558.1"/>
    <property type="molecule type" value="Genomic_DNA"/>
</dbReference>
<evidence type="ECO:0000313" key="3">
    <source>
        <dbReference type="Proteomes" id="UP000076738"/>
    </source>
</evidence>
<dbReference type="AlphaFoldDB" id="A0A167R4U6"/>
<evidence type="ECO:0000259" key="1">
    <source>
        <dbReference type="PROSITE" id="PS50142"/>
    </source>
</evidence>
<dbReference type="InterPro" id="IPR036389">
    <property type="entry name" value="RNase_III_sf"/>
</dbReference>
<dbReference type="Pfam" id="PF00636">
    <property type="entry name" value="Ribonuclease_3"/>
    <property type="match status" value="1"/>
</dbReference>
<proteinExistence type="predicted"/>
<dbReference type="Gene3D" id="1.10.1520.10">
    <property type="entry name" value="Ribonuclease III domain"/>
    <property type="match status" value="1"/>
</dbReference>